<name>A0A9P7DU44_9AGAM</name>
<evidence type="ECO:0000313" key="2">
    <source>
        <dbReference type="Proteomes" id="UP000719766"/>
    </source>
</evidence>
<evidence type="ECO:0000313" key="1">
    <source>
        <dbReference type="EMBL" id="KAG1802918.1"/>
    </source>
</evidence>
<dbReference type="AlphaFoldDB" id="A0A9P7DU44"/>
<proteinExistence type="predicted"/>
<dbReference type="RefSeq" id="XP_041165815.1">
    <property type="nucleotide sequence ID" value="XM_041299659.1"/>
</dbReference>
<gene>
    <name evidence="1" type="ORF">HD556DRAFT_1304155</name>
</gene>
<comment type="caution">
    <text evidence="1">The sequence shown here is derived from an EMBL/GenBank/DDBJ whole genome shotgun (WGS) entry which is preliminary data.</text>
</comment>
<dbReference type="GeneID" id="64593423"/>
<reference evidence="1" key="1">
    <citation type="journal article" date="2020" name="New Phytol.">
        <title>Comparative genomics reveals dynamic genome evolution in host specialist ectomycorrhizal fungi.</title>
        <authorList>
            <person name="Lofgren L.A."/>
            <person name="Nguyen N.H."/>
            <person name="Vilgalys R."/>
            <person name="Ruytinx J."/>
            <person name="Liao H.L."/>
            <person name="Branco S."/>
            <person name="Kuo A."/>
            <person name="LaButti K."/>
            <person name="Lipzen A."/>
            <person name="Andreopoulos W."/>
            <person name="Pangilinan J."/>
            <person name="Riley R."/>
            <person name="Hundley H."/>
            <person name="Na H."/>
            <person name="Barry K."/>
            <person name="Grigoriev I.V."/>
            <person name="Stajich J.E."/>
            <person name="Kennedy P.G."/>
        </authorList>
    </citation>
    <scope>NUCLEOTIDE SEQUENCE</scope>
    <source>
        <strain evidence="1">S12</strain>
    </source>
</reference>
<protein>
    <submittedName>
        <fullName evidence="1">Uncharacterized protein</fullName>
    </submittedName>
</protein>
<organism evidence="1 2">
    <name type="scientific">Suillus plorans</name>
    <dbReference type="NCBI Taxonomy" id="116603"/>
    <lineage>
        <taxon>Eukaryota</taxon>
        <taxon>Fungi</taxon>
        <taxon>Dikarya</taxon>
        <taxon>Basidiomycota</taxon>
        <taxon>Agaricomycotina</taxon>
        <taxon>Agaricomycetes</taxon>
        <taxon>Agaricomycetidae</taxon>
        <taxon>Boletales</taxon>
        <taxon>Suillineae</taxon>
        <taxon>Suillaceae</taxon>
        <taxon>Suillus</taxon>
    </lineage>
</organism>
<sequence>MAVKTVYVQGWNLVRPQFLEGLMWARTLLKDAEELSTLVTKFEAEEENLSLADQDPEVLDDALFNHRLVWQYDALPGSVYHAHMSIDVTHRDRHSVKTSYFRAPQAMPVPHVTLSVMPPEGILEAFNFDVAHETGEERFFLTQQS</sequence>
<dbReference type="Proteomes" id="UP000719766">
    <property type="component" value="Unassembled WGS sequence"/>
</dbReference>
<dbReference type="EMBL" id="JABBWE010000005">
    <property type="protein sequence ID" value="KAG1802918.1"/>
    <property type="molecule type" value="Genomic_DNA"/>
</dbReference>
<accession>A0A9P7DU44</accession>
<keyword evidence="2" id="KW-1185">Reference proteome</keyword>
<dbReference type="OrthoDB" id="2690122at2759"/>